<reference evidence="1 2" key="1">
    <citation type="submission" date="2024-06" db="EMBL/GenBank/DDBJ databases">
        <title>The Natural Products Discovery Center: Release of the First 8490 Sequenced Strains for Exploring Actinobacteria Biosynthetic Diversity.</title>
        <authorList>
            <person name="Kalkreuter E."/>
            <person name="Kautsar S.A."/>
            <person name="Yang D."/>
            <person name="Bader C.D."/>
            <person name="Teijaro C.N."/>
            <person name="Fluegel L."/>
            <person name="Davis C.M."/>
            <person name="Simpson J.R."/>
            <person name="Lauterbach L."/>
            <person name="Steele A.D."/>
            <person name="Gui C."/>
            <person name="Meng S."/>
            <person name="Li G."/>
            <person name="Viehrig K."/>
            <person name="Ye F."/>
            <person name="Su P."/>
            <person name="Kiefer A.F."/>
            <person name="Nichols A."/>
            <person name="Cepeda A.J."/>
            <person name="Yan W."/>
            <person name="Fan B."/>
            <person name="Jiang Y."/>
            <person name="Adhikari A."/>
            <person name="Zheng C.-J."/>
            <person name="Schuster L."/>
            <person name="Cowan T.M."/>
            <person name="Smanski M.J."/>
            <person name="Chevrette M.G."/>
            <person name="De Carvalho L.P.S."/>
            <person name="Shen B."/>
        </authorList>
    </citation>
    <scope>NUCLEOTIDE SEQUENCE [LARGE SCALE GENOMIC DNA]</scope>
    <source>
        <strain evidence="1 2">NPDC050671</strain>
    </source>
</reference>
<name>A0ABV3F2F3_9NOCA</name>
<sequence length="129" mass="14304">MKVWTERPAEIDVEAVVSRYFGLLRAGKIPEAEQLVEHTPVRHVLKSLWSGSVGASADDEADRRLAAGEWEQDLSWLAELDPGDFHWGPTGSHVNVEIIYRAQIIAVSLGFWVKPTDAGWVVAGPSTLW</sequence>
<dbReference type="EMBL" id="JBFAIH010000002">
    <property type="protein sequence ID" value="MEV0361870.1"/>
    <property type="molecule type" value="Genomic_DNA"/>
</dbReference>
<accession>A0ABV3F2F3</accession>
<organism evidence="1 2">
    <name type="scientific">Nocardia fusca</name>
    <dbReference type="NCBI Taxonomy" id="941183"/>
    <lineage>
        <taxon>Bacteria</taxon>
        <taxon>Bacillati</taxon>
        <taxon>Actinomycetota</taxon>
        <taxon>Actinomycetes</taxon>
        <taxon>Mycobacteriales</taxon>
        <taxon>Nocardiaceae</taxon>
        <taxon>Nocardia</taxon>
    </lineage>
</organism>
<dbReference type="RefSeq" id="WP_357973428.1">
    <property type="nucleotide sequence ID" value="NZ_JBFAIH010000002.1"/>
</dbReference>
<keyword evidence="2" id="KW-1185">Reference proteome</keyword>
<proteinExistence type="predicted"/>
<evidence type="ECO:0000313" key="2">
    <source>
        <dbReference type="Proteomes" id="UP001551658"/>
    </source>
</evidence>
<dbReference type="Proteomes" id="UP001551658">
    <property type="component" value="Unassembled WGS sequence"/>
</dbReference>
<gene>
    <name evidence="1" type="ORF">AB0H72_04125</name>
</gene>
<evidence type="ECO:0000313" key="1">
    <source>
        <dbReference type="EMBL" id="MEV0361870.1"/>
    </source>
</evidence>
<protein>
    <submittedName>
        <fullName evidence="1">Uncharacterized protein</fullName>
    </submittedName>
</protein>
<comment type="caution">
    <text evidence="1">The sequence shown here is derived from an EMBL/GenBank/DDBJ whole genome shotgun (WGS) entry which is preliminary data.</text>
</comment>